<reference evidence="2" key="1">
    <citation type="submission" date="2014-08" db="EMBL/GenBank/DDBJ databases">
        <authorList>
            <person name="Murali S."/>
            <person name="Richards S."/>
            <person name="Bandaranaike D."/>
            <person name="Bellair M."/>
            <person name="Blankenburg K."/>
            <person name="Chao H."/>
            <person name="Dinh H."/>
            <person name="Doddapaneni H."/>
            <person name="Dugan-Rocha S."/>
            <person name="Elkadiri S."/>
            <person name="Gnanaolivu R."/>
            <person name="Hughes D."/>
            <person name="Lee S."/>
            <person name="Li M."/>
            <person name="Ming W."/>
            <person name="Munidasa M."/>
            <person name="Muniz J."/>
            <person name="Nguyen L."/>
            <person name="Osuji N."/>
            <person name="Pu L.-L."/>
            <person name="Puazo M."/>
            <person name="Skinner E."/>
            <person name="Qu C."/>
            <person name="Quiroz J."/>
            <person name="Raj R."/>
            <person name="Weissenberger G."/>
            <person name="Xin Y."/>
            <person name="Zou X."/>
            <person name="Han Y."/>
            <person name="Worley K."/>
            <person name="Muzny D."/>
            <person name="Gibbs R."/>
        </authorList>
    </citation>
    <scope>NUCLEOTIDE SEQUENCE</scope>
    <source>
        <strain evidence="2">HAZT.00-mixed</strain>
        <tissue evidence="2">Whole organism</tissue>
    </source>
</reference>
<dbReference type="InterPro" id="IPR041588">
    <property type="entry name" value="Integrase_H2C2"/>
</dbReference>
<dbReference type="Gene3D" id="1.10.340.70">
    <property type="match status" value="1"/>
</dbReference>
<proteinExistence type="predicted"/>
<dbReference type="OrthoDB" id="6373780at2759"/>
<dbReference type="GO" id="GO:0003676">
    <property type="term" value="F:nucleic acid binding"/>
    <property type="evidence" value="ECO:0007669"/>
    <property type="project" value="InterPro"/>
</dbReference>
<name>A0A6A0GNC5_HYAAZ</name>
<dbReference type="InterPro" id="IPR036397">
    <property type="entry name" value="RNaseH_sf"/>
</dbReference>
<comment type="caution">
    <text evidence="2">The sequence shown here is derived from an EMBL/GenBank/DDBJ whole genome shotgun (WGS) entry which is preliminary data.</text>
</comment>
<protein>
    <recommendedName>
        <fullName evidence="1">Integrase zinc-binding domain-containing protein</fullName>
    </recommendedName>
</protein>
<evidence type="ECO:0000259" key="1">
    <source>
        <dbReference type="Pfam" id="PF17921"/>
    </source>
</evidence>
<gene>
    <name evidence="2" type="ORF">HAZT_HAZT011694</name>
</gene>
<dbReference type="PANTHER" id="PTHR47331">
    <property type="entry name" value="PHD-TYPE DOMAIN-CONTAINING PROTEIN"/>
    <property type="match status" value="1"/>
</dbReference>
<dbReference type="Gene3D" id="3.30.420.10">
    <property type="entry name" value="Ribonuclease H-like superfamily/Ribonuclease H"/>
    <property type="match status" value="1"/>
</dbReference>
<dbReference type="Pfam" id="PF17921">
    <property type="entry name" value="Integrase_H2C2"/>
    <property type="match status" value="1"/>
</dbReference>
<reference evidence="2" key="3">
    <citation type="submission" date="2019-06" db="EMBL/GenBank/DDBJ databases">
        <authorList>
            <person name="Poynton C."/>
            <person name="Hasenbein S."/>
            <person name="Benoit J.B."/>
            <person name="Sepulveda M.S."/>
            <person name="Poelchau M.F."/>
            <person name="Murali S.C."/>
            <person name="Chen S."/>
            <person name="Glastad K.M."/>
            <person name="Werren J.H."/>
            <person name="Vineis J.H."/>
            <person name="Bowen J.L."/>
            <person name="Friedrich M."/>
            <person name="Jones J."/>
            <person name="Robertson H.M."/>
            <person name="Feyereisen R."/>
            <person name="Mechler-Hickson A."/>
            <person name="Mathers N."/>
            <person name="Lee C.E."/>
            <person name="Colbourne J.K."/>
            <person name="Biales A."/>
            <person name="Johnston J.S."/>
            <person name="Wellborn G.A."/>
            <person name="Rosendale A.J."/>
            <person name="Cridge A.G."/>
            <person name="Munoz-Torres M.C."/>
            <person name="Bain P.A."/>
            <person name="Manny A.R."/>
            <person name="Major K.M."/>
            <person name="Lambert F.N."/>
            <person name="Vulpe C.D."/>
            <person name="Tuck P."/>
            <person name="Blalock B.J."/>
            <person name="Lin Y.-Y."/>
            <person name="Smith M.E."/>
            <person name="Ochoa-Acuna H."/>
            <person name="Chen M.-J.M."/>
            <person name="Childers C.P."/>
            <person name="Qu J."/>
            <person name="Dugan S."/>
            <person name="Lee S.L."/>
            <person name="Chao H."/>
            <person name="Dinh H."/>
            <person name="Han Y."/>
            <person name="Doddapaneni H."/>
            <person name="Worley K.C."/>
            <person name="Muzny D.M."/>
            <person name="Gibbs R.A."/>
            <person name="Richards S."/>
        </authorList>
    </citation>
    <scope>NUCLEOTIDE SEQUENCE</scope>
    <source>
        <strain evidence="2">HAZT.00-mixed</strain>
        <tissue evidence="2">Whole organism</tissue>
    </source>
</reference>
<dbReference type="Proteomes" id="UP000711488">
    <property type="component" value="Unassembled WGS sequence"/>
</dbReference>
<dbReference type="AlphaFoldDB" id="A0A6A0GNC5"/>
<evidence type="ECO:0000313" key="2">
    <source>
        <dbReference type="EMBL" id="KAA0183256.1"/>
    </source>
</evidence>
<organism evidence="2">
    <name type="scientific">Hyalella azteca</name>
    <name type="common">Amphipod</name>
    <dbReference type="NCBI Taxonomy" id="294128"/>
    <lineage>
        <taxon>Eukaryota</taxon>
        <taxon>Metazoa</taxon>
        <taxon>Ecdysozoa</taxon>
        <taxon>Arthropoda</taxon>
        <taxon>Crustacea</taxon>
        <taxon>Multicrustacea</taxon>
        <taxon>Malacostraca</taxon>
        <taxon>Eumalacostraca</taxon>
        <taxon>Peracarida</taxon>
        <taxon>Amphipoda</taxon>
        <taxon>Senticaudata</taxon>
        <taxon>Talitrida</taxon>
        <taxon>Talitroidea</taxon>
        <taxon>Hyalellidae</taxon>
        <taxon>Hyalella</taxon>
    </lineage>
</organism>
<dbReference type="PANTHER" id="PTHR47331:SF1">
    <property type="entry name" value="GAG-LIKE PROTEIN"/>
    <property type="match status" value="1"/>
</dbReference>
<dbReference type="EMBL" id="JQDR03017973">
    <property type="protein sequence ID" value="KAA0183256.1"/>
    <property type="molecule type" value="Genomic_DNA"/>
</dbReference>
<feature type="domain" description="Integrase zinc-binding" evidence="1">
    <location>
        <begin position="103"/>
        <end position="155"/>
    </location>
</feature>
<sequence>MKLRIAWFSRFQTYLRNGVSPPHRISLPELEAAEASIIKYVQRKEFPNLTMEIKNKLVKDKHLKKLDLFLDPAGLIRIGGRLKNAAACYSVRHPILLPSKSSVTALLVKTVHRIHGHLGKSTTMSILRKSYWIIGCSSLVKRIANACVICRKYQARAASQMMSDLPEKRVVGDVAAFTNVGLDYFGPFNVVRGRATEKRYGVIFTCLASRAVHLEVAHSLTFESFINALRRFLCRRGNVTSITSDNGTNFVGGCRELREAISSWNSAAEPEMRNLVLSRLET</sequence>
<accession>A0A6A0GNC5</accession>
<dbReference type="InterPro" id="IPR012337">
    <property type="entry name" value="RNaseH-like_sf"/>
</dbReference>
<reference evidence="2" key="2">
    <citation type="journal article" date="2018" name="Environ. Sci. Technol.">
        <title>The Toxicogenome of Hyalella azteca: A Model for Sediment Ecotoxicology and Evolutionary Toxicology.</title>
        <authorList>
            <person name="Poynton H.C."/>
            <person name="Hasenbein S."/>
            <person name="Benoit J.B."/>
            <person name="Sepulveda M.S."/>
            <person name="Poelchau M.F."/>
            <person name="Hughes D.S.T."/>
            <person name="Murali S.C."/>
            <person name="Chen S."/>
            <person name="Glastad K.M."/>
            <person name="Goodisman M.A.D."/>
            <person name="Werren J.H."/>
            <person name="Vineis J.H."/>
            <person name="Bowen J.L."/>
            <person name="Friedrich M."/>
            <person name="Jones J."/>
            <person name="Robertson H.M."/>
            <person name="Feyereisen R."/>
            <person name="Mechler-Hickson A."/>
            <person name="Mathers N."/>
            <person name="Lee C.E."/>
            <person name="Colbourne J.K."/>
            <person name="Biales A."/>
            <person name="Johnston J.S."/>
            <person name="Wellborn G.A."/>
            <person name="Rosendale A.J."/>
            <person name="Cridge A.G."/>
            <person name="Munoz-Torres M.C."/>
            <person name="Bain P.A."/>
            <person name="Manny A.R."/>
            <person name="Major K.M."/>
            <person name="Lambert F.N."/>
            <person name="Vulpe C.D."/>
            <person name="Tuck P."/>
            <person name="Blalock B.J."/>
            <person name="Lin Y.Y."/>
            <person name="Smith M.E."/>
            <person name="Ochoa-Acuna H."/>
            <person name="Chen M.M."/>
            <person name="Childers C.P."/>
            <person name="Qu J."/>
            <person name="Dugan S."/>
            <person name="Lee S.L."/>
            <person name="Chao H."/>
            <person name="Dinh H."/>
            <person name="Han Y."/>
            <person name="Doddapaneni H."/>
            <person name="Worley K.C."/>
            <person name="Muzny D.M."/>
            <person name="Gibbs R.A."/>
            <person name="Richards S."/>
        </authorList>
    </citation>
    <scope>NUCLEOTIDE SEQUENCE</scope>
    <source>
        <strain evidence="2">HAZT.00-mixed</strain>
        <tissue evidence="2">Whole organism</tissue>
    </source>
</reference>
<dbReference type="SUPFAM" id="SSF53098">
    <property type="entry name" value="Ribonuclease H-like"/>
    <property type="match status" value="1"/>
</dbReference>